<dbReference type="InterPro" id="IPR013815">
    <property type="entry name" value="ATP_grasp_subdomain_1"/>
</dbReference>
<dbReference type="Gene3D" id="3.30.470.20">
    <property type="entry name" value="ATP-grasp fold, B domain"/>
    <property type="match status" value="1"/>
</dbReference>
<accession>A0ABS2CRH3</accession>
<dbReference type="InterPro" id="IPR016181">
    <property type="entry name" value="Acyl_CoA_acyltransferase"/>
</dbReference>
<feature type="domain" description="N-acetyltransferase" evidence="3">
    <location>
        <begin position="26"/>
        <end position="191"/>
    </location>
</feature>
<dbReference type="SUPFAM" id="SSF52210">
    <property type="entry name" value="Succinyl-CoA synthetase domains"/>
    <property type="match status" value="2"/>
</dbReference>
<dbReference type="Pfam" id="PF13607">
    <property type="entry name" value="Succ_CoA_lig"/>
    <property type="match status" value="1"/>
</dbReference>
<dbReference type="Pfam" id="PF00583">
    <property type="entry name" value="Acetyltransf_1"/>
    <property type="match status" value="1"/>
</dbReference>
<protein>
    <submittedName>
        <fullName evidence="4">GNAT family N-acetyltransferase</fullName>
    </submittedName>
</protein>
<evidence type="ECO:0000313" key="5">
    <source>
        <dbReference type="Proteomes" id="UP001430172"/>
    </source>
</evidence>
<dbReference type="RefSeq" id="WP_204132944.1">
    <property type="nucleotide sequence ID" value="NZ_JAFDVD010000026.1"/>
</dbReference>
<gene>
    <name evidence="4" type="ORF">JQN70_18995</name>
</gene>
<dbReference type="InterPro" id="IPR016102">
    <property type="entry name" value="Succinyl-CoA_synth-like"/>
</dbReference>
<keyword evidence="5" id="KW-1185">Reference proteome</keyword>
<name>A0ABS2CRH3_9MICO</name>
<dbReference type="PANTHER" id="PTHR42793:SF1">
    <property type="entry name" value="PEPTIDYL-LYSINE N-ACETYLTRANSFERASE PATZ"/>
    <property type="match status" value="1"/>
</dbReference>
<organism evidence="4 5">
    <name type="scientific">Phycicoccus sonneratiae</name>
    <dbReference type="NCBI Taxonomy" id="2807628"/>
    <lineage>
        <taxon>Bacteria</taxon>
        <taxon>Bacillati</taxon>
        <taxon>Actinomycetota</taxon>
        <taxon>Actinomycetes</taxon>
        <taxon>Micrococcales</taxon>
        <taxon>Intrasporangiaceae</taxon>
        <taxon>Phycicoccus</taxon>
    </lineage>
</organism>
<dbReference type="InterPro" id="IPR036291">
    <property type="entry name" value="NAD(P)-bd_dom_sf"/>
</dbReference>
<proteinExistence type="predicted"/>
<evidence type="ECO:0000259" key="2">
    <source>
        <dbReference type="PROSITE" id="PS50975"/>
    </source>
</evidence>
<dbReference type="Proteomes" id="UP001430172">
    <property type="component" value="Unassembled WGS sequence"/>
</dbReference>
<dbReference type="CDD" id="cd04301">
    <property type="entry name" value="NAT_SF"/>
    <property type="match status" value="1"/>
</dbReference>
<feature type="domain" description="ATP-grasp" evidence="2">
    <location>
        <begin position="672"/>
        <end position="725"/>
    </location>
</feature>
<evidence type="ECO:0000259" key="3">
    <source>
        <dbReference type="PROSITE" id="PS51186"/>
    </source>
</evidence>
<keyword evidence="1" id="KW-0067">ATP-binding</keyword>
<dbReference type="PANTHER" id="PTHR42793">
    <property type="entry name" value="COA BINDING DOMAIN CONTAINING PROTEIN"/>
    <property type="match status" value="1"/>
</dbReference>
<evidence type="ECO:0000313" key="4">
    <source>
        <dbReference type="EMBL" id="MBM6402487.1"/>
    </source>
</evidence>
<dbReference type="EMBL" id="JAFDVD010000026">
    <property type="protein sequence ID" value="MBM6402487.1"/>
    <property type="molecule type" value="Genomic_DNA"/>
</dbReference>
<dbReference type="Gene3D" id="3.40.50.261">
    <property type="entry name" value="Succinyl-CoA synthetase domains"/>
    <property type="match status" value="2"/>
</dbReference>
<dbReference type="InterPro" id="IPR003781">
    <property type="entry name" value="CoA-bd"/>
</dbReference>
<dbReference type="PROSITE" id="PS50975">
    <property type="entry name" value="ATP_GRASP"/>
    <property type="match status" value="1"/>
</dbReference>
<keyword evidence="1" id="KW-0547">Nucleotide-binding</keyword>
<dbReference type="SUPFAM" id="SSF56059">
    <property type="entry name" value="Glutathione synthetase ATP-binding domain-like"/>
    <property type="match status" value="1"/>
</dbReference>
<dbReference type="SUPFAM" id="SSF51735">
    <property type="entry name" value="NAD(P)-binding Rossmann-fold domains"/>
    <property type="match status" value="1"/>
</dbReference>
<reference evidence="4" key="1">
    <citation type="submission" date="2021-02" db="EMBL/GenBank/DDBJ databases">
        <title>Phycicoccus sp. MQZ13P-5T, whole genome shotgun sequence.</title>
        <authorList>
            <person name="Tuo L."/>
        </authorList>
    </citation>
    <scope>NUCLEOTIDE SEQUENCE</scope>
    <source>
        <strain evidence="4">MQZ13P-5</strain>
    </source>
</reference>
<dbReference type="Gene3D" id="3.40.630.30">
    <property type="match status" value="1"/>
</dbReference>
<dbReference type="Pfam" id="PF13380">
    <property type="entry name" value="CoA_binding_2"/>
    <property type="match status" value="1"/>
</dbReference>
<dbReference type="Gene3D" id="3.30.1490.20">
    <property type="entry name" value="ATP-grasp fold, A domain"/>
    <property type="match status" value="1"/>
</dbReference>
<sequence length="888" mass="94292">MAEATLPPGYPTSWEADVVLRDGTVASVRPIRPDDGDALQRFHNAQSDESIYLRFFAPLRRLSDADVLRFTHVDYVDRVALVVTMREEIIGVGRFDRLDARSAEVAFNISDHYQGKGIGSVLLEHLAAIARDLGIARFTAEVLPQNRKMLAVFSDAGYEVARRIEDGVVEVGFDIEPTDRSRAVEMSREHRAEAQSLRALLTPQTIAVVGASRRTDTFGGQLLDRLLESKFAGRVVPVNPHVKRLRRLTCYPTVSAVPGTVDLAIVAVPAPAVLEVVDECAEAGVKSLLVVSAGFAEESPGGAALQVELVRRARGAGMRVIGPNSFGIINNDPEVRLNATLAPTLPPPGRLGLFAQSGALGIAVLASAARRNLGISTFGSAGNRADVSGNDFMQYWIDDDATEAVGLYLESMGNPRKFSRIARKLALIKPVIVVKSGVSRFGVPPGHTVRETKARPEVFSAMLKQAGVIRVENVHQLFDIAQLVVHQPLPAGDRVAIVGNSAALGALTADACTSWGLTVAHGPVCLASEASAEDFRAALDRAFEDPGVDSVVSCFIPPLATGDEQVAAAVRDASAASDKPCVATFLGLRGVDDGHSSVKGTGGDVRAIPVYAMPEDAVRALAAATRYGQWRSRDQGTPVAPVGINRRIAEDVVGTVLSVSPTGRRLTHDEATALLAAYGVDVWGQHEVETVEDAVAAAEELGYPVVLKSVAPMVRHQGGSGGVRVDLVNEHEVRTAWASLSERLAPLQADRFVVQKMASPGVACVVTSDEDPLFGPVIGFSVAGLPTELLDDVAHRIPPLTDVTVSELISSIKAAPVLHGYRGQTPVHRAALADLIARVSVLADDMPEIASLVLNPVNAHPGGVEVLGAEITLAPAPRRMDPGRRSLT</sequence>
<dbReference type="Gene3D" id="3.40.50.720">
    <property type="entry name" value="NAD(P)-binding Rossmann-like Domain"/>
    <property type="match status" value="1"/>
</dbReference>
<dbReference type="SMART" id="SM00881">
    <property type="entry name" value="CoA_binding"/>
    <property type="match status" value="1"/>
</dbReference>
<dbReference type="PROSITE" id="PS51186">
    <property type="entry name" value="GNAT"/>
    <property type="match status" value="1"/>
</dbReference>
<dbReference type="InterPro" id="IPR011761">
    <property type="entry name" value="ATP-grasp"/>
</dbReference>
<evidence type="ECO:0000256" key="1">
    <source>
        <dbReference type="PROSITE-ProRule" id="PRU00409"/>
    </source>
</evidence>
<dbReference type="InterPro" id="IPR032875">
    <property type="entry name" value="Succ_CoA_lig_flav_dom"/>
</dbReference>
<dbReference type="SUPFAM" id="SSF55729">
    <property type="entry name" value="Acyl-CoA N-acyltransferases (Nat)"/>
    <property type="match status" value="1"/>
</dbReference>
<comment type="caution">
    <text evidence="4">The sequence shown here is derived from an EMBL/GenBank/DDBJ whole genome shotgun (WGS) entry which is preliminary data.</text>
</comment>
<dbReference type="Pfam" id="PF13549">
    <property type="entry name" value="ATP-grasp_5"/>
    <property type="match status" value="1"/>
</dbReference>
<dbReference type="InterPro" id="IPR000182">
    <property type="entry name" value="GNAT_dom"/>
</dbReference>